<accession>D7FLK5</accession>
<sequence>MPWLRPPRRALCFLCIASCESVGSSFAVHSVFAAAAKTSPSRAAADVVRGGAASSSTSGRGTLGMASGGPYDNSGGGGRQGVPAVQAVAEGQRVAVPVAGEEEELGLAEALASTMPQAPPPPLPSIEEGEASNKKQRKNPEKMQKDRKARGKTGGKAGGVKIELGKYKAAPFEPGTFSPNILYAVQLLRSEEDESFGAAFISLRAANDGAPTRTWNVGRPNATSMMALARFKLWWMMPKHTTKANEIPPETQMMLTKLPPDPETGRQLYGLFIPLIDGQAKCNLKGLPDRSLQLFAETGCPNTPVPSSDVAGLYVGVDEDPFKLVEKSFKLVNARLRNQVKAGSFGAGGLVPGLVHDAEKQLSRWKKSEVISKKVDKTSPDFSNYLGWCTWDSFYTRFISSQILCSFTWLFWLLRTA</sequence>
<feature type="region of interest" description="Disordered" evidence="2">
    <location>
        <begin position="50"/>
        <end position="82"/>
    </location>
</feature>
<dbReference type="PANTHER" id="PTHR31268:SF32">
    <property type="entry name" value="GALACTINOL--SUCROSE GALACTOSYLTRANSFERASE 2-RELATED"/>
    <property type="match status" value="1"/>
</dbReference>
<dbReference type="OrthoDB" id="4664297at2759"/>
<name>D7FLK5_ECTSI</name>
<evidence type="ECO:0000313" key="4">
    <source>
        <dbReference type="EMBL" id="CBJ25821.1"/>
    </source>
</evidence>
<dbReference type="STRING" id="2880.D7FLK5"/>
<dbReference type="PANTHER" id="PTHR31268">
    <property type="match status" value="1"/>
</dbReference>
<dbReference type="InterPro" id="IPR008811">
    <property type="entry name" value="Glycosyl_hydrolases_36"/>
</dbReference>
<gene>
    <name evidence="4" type="ORF">Esi_0016_0108</name>
</gene>
<dbReference type="EMBL" id="FN648143">
    <property type="protein sequence ID" value="CBJ25821.1"/>
    <property type="molecule type" value="Genomic_DNA"/>
</dbReference>
<protein>
    <submittedName>
        <fullName evidence="4">Alpha-galactosidase N-terminal, family GH36</fullName>
        <ecNumber evidence="4">3.2.1.22</ecNumber>
    </submittedName>
</protein>
<keyword evidence="3" id="KW-0732">Signal</keyword>
<evidence type="ECO:0000256" key="3">
    <source>
        <dbReference type="SAM" id="SignalP"/>
    </source>
</evidence>
<dbReference type="EMBL" id="FN649737">
    <property type="protein sequence ID" value="CBJ25821.1"/>
    <property type="molecule type" value="Genomic_DNA"/>
</dbReference>
<keyword evidence="5" id="KW-1185">Reference proteome</keyword>
<keyword evidence="1" id="KW-0119">Carbohydrate metabolism</keyword>
<keyword evidence="4" id="KW-0378">Hydrolase</keyword>
<dbReference type="AlphaFoldDB" id="D7FLK5"/>
<organism evidence="4 5">
    <name type="scientific">Ectocarpus siliculosus</name>
    <name type="common">Brown alga</name>
    <name type="synonym">Conferva siliculosa</name>
    <dbReference type="NCBI Taxonomy" id="2880"/>
    <lineage>
        <taxon>Eukaryota</taxon>
        <taxon>Sar</taxon>
        <taxon>Stramenopiles</taxon>
        <taxon>Ochrophyta</taxon>
        <taxon>PX clade</taxon>
        <taxon>Phaeophyceae</taxon>
        <taxon>Ectocarpales</taxon>
        <taxon>Ectocarpaceae</taxon>
        <taxon>Ectocarpus</taxon>
    </lineage>
</organism>
<keyword evidence="4" id="KW-0326">Glycosidase</keyword>
<dbReference type="InParanoid" id="D7FLK5"/>
<evidence type="ECO:0000256" key="1">
    <source>
        <dbReference type="ARBA" id="ARBA00023277"/>
    </source>
</evidence>
<evidence type="ECO:0000313" key="5">
    <source>
        <dbReference type="Proteomes" id="UP000002630"/>
    </source>
</evidence>
<evidence type="ECO:0000256" key="2">
    <source>
        <dbReference type="SAM" id="MobiDB-lite"/>
    </source>
</evidence>
<feature type="signal peptide" evidence="3">
    <location>
        <begin position="1"/>
        <end position="27"/>
    </location>
</feature>
<dbReference type="Proteomes" id="UP000002630">
    <property type="component" value="Linkage Group LG12"/>
</dbReference>
<dbReference type="EC" id="3.2.1.22" evidence="4"/>
<feature type="chain" id="PRO_5003095324" evidence="3">
    <location>
        <begin position="28"/>
        <end position="417"/>
    </location>
</feature>
<dbReference type="GO" id="GO:0004557">
    <property type="term" value="F:alpha-galactosidase activity"/>
    <property type="evidence" value="ECO:0007669"/>
    <property type="project" value="UniProtKB-EC"/>
</dbReference>
<feature type="region of interest" description="Disordered" evidence="2">
    <location>
        <begin position="113"/>
        <end position="158"/>
    </location>
</feature>
<reference evidence="4 5" key="1">
    <citation type="journal article" date="2010" name="Nature">
        <title>The Ectocarpus genome and the independent evolution of multicellularity in brown algae.</title>
        <authorList>
            <person name="Cock J.M."/>
            <person name="Sterck L."/>
            <person name="Rouze P."/>
            <person name="Scornet D."/>
            <person name="Allen A.E."/>
            <person name="Amoutzias G."/>
            <person name="Anthouard V."/>
            <person name="Artiguenave F."/>
            <person name="Aury J.M."/>
            <person name="Badger J.H."/>
            <person name="Beszteri B."/>
            <person name="Billiau K."/>
            <person name="Bonnet E."/>
            <person name="Bothwell J.H."/>
            <person name="Bowler C."/>
            <person name="Boyen C."/>
            <person name="Brownlee C."/>
            <person name="Carrano C.J."/>
            <person name="Charrier B."/>
            <person name="Cho G.Y."/>
            <person name="Coelho S.M."/>
            <person name="Collen J."/>
            <person name="Corre E."/>
            <person name="Da Silva C."/>
            <person name="Delage L."/>
            <person name="Delaroque N."/>
            <person name="Dittami S.M."/>
            <person name="Doulbeau S."/>
            <person name="Elias M."/>
            <person name="Farnham G."/>
            <person name="Gachon C.M."/>
            <person name="Gschloessl B."/>
            <person name="Heesch S."/>
            <person name="Jabbari K."/>
            <person name="Jubin C."/>
            <person name="Kawai H."/>
            <person name="Kimura K."/>
            <person name="Kloareg B."/>
            <person name="Kupper F.C."/>
            <person name="Lang D."/>
            <person name="Le Bail A."/>
            <person name="Leblanc C."/>
            <person name="Lerouge P."/>
            <person name="Lohr M."/>
            <person name="Lopez P.J."/>
            <person name="Martens C."/>
            <person name="Maumus F."/>
            <person name="Michel G."/>
            <person name="Miranda-Saavedra D."/>
            <person name="Morales J."/>
            <person name="Moreau H."/>
            <person name="Motomura T."/>
            <person name="Nagasato C."/>
            <person name="Napoli C.A."/>
            <person name="Nelson D.R."/>
            <person name="Nyvall-Collen P."/>
            <person name="Peters A.F."/>
            <person name="Pommier C."/>
            <person name="Potin P."/>
            <person name="Poulain J."/>
            <person name="Quesneville H."/>
            <person name="Read B."/>
            <person name="Rensing S.A."/>
            <person name="Ritter A."/>
            <person name="Rousvoal S."/>
            <person name="Samanta M."/>
            <person name="Samson G."/>
            <person name="Schroeder D.C."/>
            <person name="Segurens B."/>
            <person name="Strittmatter M."/>
            <person name="Tonon T."/>
            <person name="Tregear J.W."/>
            <person name="Valentin K."/>
            <person name="von Dassow P."/>
            <person name="Yamagishi T."/>
            <person name="Van de Peer Y."/>
            <person name="Wincker P."/>
        </authorList>
    </citation>
    <scope>NUCLEOTIDE SEQUENCE [LARGE SCALE GENOMIC DNA]</scope>
    <source>
        <strain evidence="5">Ec32 / CCAP1310/4</strain>
    </source>
</reference>
<dbReference type="Pfam" id="PF05691">
    <property type="entry name" value="Raffinose_syn"/>
    <property type="match status" value="1"/>
</dbReference>
<proteinExistence type="predicted"/>
<feature type="compositionally biased region" description="Low complexity" evidence="2">
    <location>
        <begin position="50"/>
        <end position="60"/>
    </location>
</feature>